<dbReference type="SFLD" id="SFLDS00029">
    <property type="entry name" value="Radical_SAM"/>
    <property type="match status" value="1"/>
</dbReference>
<dbReference type="SFLD" id="SFLDG01123">
    <property type="entry name" value="methyltransferase_(Class_B)"/>
    <property type="match status" value="1"/>
</dbReference>
<organism evidence="8 9">
    <name type="scientific">candidate division WOR-1 bacterium RIFOXYB2_FULL_48_7</name>
    <dbReference type="NCBI Taxonomy" id="1802583"/>
    <lineage>
        <taxon>Bacteria</taxon>
        <taxon>Bacillati</taxon>
        <taxon>Saganbacteria</taxon>
    </lineage>
</organism>
<dbReference type="PROSITE" id="PS51332">
    <property type="entry name" value="B12_BINDING"/>
    <property type="match status" value="1"/>
</dbReference>
<dbReference type="GO" id="GO:0031419">
    <property type="term" value="F:cobalamin binding"/>
    <property type="evidence" value="ECO:0007669"/>
    <property type="project" value="InterPro"/>
</dbReference>
<dbReference type="InterPro" id="IPR058240">
    <property type="entry name" value="rSAM_sf"/>
</dbReference>
<dbReference type="InterPro" id="IPR034466">
    <property type="entry name" value="Methyltransferase_Class_B"/>
</dbReference>
<dbReference type="GO" id="GO:0051539">
    <property type="term" value="F:4 iron, 4 sulfur cluster binding"/>
    <property type="evidence" value="ECO:0007669"/>
    <property type="project" value="UniProtKB-KW"/>
</dbReference>
<dbReference type="SMART" id="SM00729">
    <property type="entry name" value="Elp3"/>
    <property type="match status" value="1"/>
</dbReference>
<evidence type="ECO:0000256" key="5">
    <source>
        <dbReference type="ARBA" id="ARBA00023014"/>
    </source>
</evidence>
<keyword evidence="3" id="KW-0479">Metal-binding</keyword>
<evidence type="ECO:0000313" key="9">
    <source>
        <dbReference type="Proteomes" id="UP000178951"/>
    </source>
</evidence>
<dbReference type="PROSITE" id="PS51918">
    <property type="entry name" value="RADICAL_SAM"/>
    <property type="match status" value="1"/>
</dbReference>
<sequence length="565" mass="62033">MIPVGVSITGAAHAPKLRPNIRPTRGLLITYAPPYALSAFTPDNGLATLAPVLQQNGHQVQILDYCTTETMRRLIPESASETLKDIWENIHAKLSIGQQPRFFDIARLLWLNHRLVGYEKAEASRVAAGLIDKIGKEDIDWIGFKLWNGSGYTIPVAIARAIKQARPDLTIFAGGSHVDYFGEAIYRTARAFDVLVFGDGEETLLRHVDRLGGSGEAAEAIPNSIFQIGSGFIRTKLQRVGNLDVQPFPLYDPQIYPAMSGLKLLMFIIEESRGCNNFCSFCGHSNKSGGRIVQRSARRVVDEMAHTQNVYGSGVFRFGGSSTPGTLMSEIAKEILQREEHFRYSAFARAKDVDPVDFTLWRASGHRGLFFGAESGSQALLDLMSKKVSVEQQLGAIKAAKAAGFFTVASFIFPSPGENLETERESLAFIRSANPDSVIVNPPIVIPGTPWQIDATDFGFELPDDYLSRALAFPIKHLLPPKLWPKAPWSLDGQSSRQLFARSGAFAKAVASMGIPTGISDDMALVAQVLNISPTELRDRVQRYFFTADIEALNALIGQFNSQVT</sequence>
<keyword evidence="2" id="KW-0949">S-adenosyl-L-methionine</keyword>
<dbReference type="PANTHER" id="PTHR43409">
    <property type="entry name" value="ANAEROBIC MAGNESIUM-PROTOPORPHYRIN IX MONOMETHYL ESTER CYCLASE-RELATED"/>
    <property type="match status" value="1"/>
</dbReference>
<evidence type="ECO:0000313" key="8">
    <source>
        <dbReference type="EMBL" id="OGC36957.1"/>
    </source>
</evidence>
<reference evidence="8 9" key="1">
    <citation type="journal article" date="2016" name="Nat. Commun.">
        <title>Thousands of microbial genomes shed light on interconnected biogeochemical processes in an aquifer system.</title>
        <authorList>
            <person name="Anantharaman K."/>
            <person name="Brown C.T."/>
            <person name="Hug L.A."/>
            <person name="Sharon I."/>
            <person name="Castelle C.J."/>
            <person name="Probst A.J."/>
            <person name="Thomas B.C."/>
            <person name="Singh A."/>
            <person name="Wilkins M.J."/>
            <person name="Karaoz U."/>
            <person name="Brodie E.L."/>
            <person name="Williams K.H."/>
            <person name="Hubbard S.S."/>
            <person name="Banfield J.F."/>
        </authorList>
    </citation>
    <scope>NUCLEOTIDE SEQUENCE [LARGE SCALE GENOMIC DNA]</scope>
</reference>
<evidence type="ECO:0000256" key="2">
    <source>
        <dbReference type="ARBA" id="ARBA00022691"/>
    </source>
</evidence>
<evidence type="ECO:0000256" key="3">
    <source>
        <dbReference type="ARBA" id="ARBA00022723"/>
    </source>
</evidence>
<dbReference type="SFLD" id="SFLDG01082">
    <property type="entry name" value="B12-binding_domain_containing"/>
    <property type="match status" value="1"/>
</dbReference>
<dbReference type="InterPro" id="IPR006158">
    <property type="entry name" value="Cobalamin-bd"/>
</dbReference>
<dbReference type="Gene3D" id="3.40.50.280">
    <property type="entry name" value="Cobalamin-binding domain"/>
    <property type="match status" value="1"/>
</dbReference>
<dbReference type="GO" id="GO:0046872">
    <property type="term" value="F:metal ion binding"/>
    <property type="evidence" value="ECO:0007669"/>
    <property type="project" value="UniProtKB-KW"/>
</dbReference>
<protein>
    <submittedName>
        <fullName evidence="8">Uncharacterized protein</fullName>
    </submittedName>
</protein>
<evidence type="ECO:0000256" key="1">
    <source>
        <dbReference type="ARBA" id="ARBA00001966"/>
    </source>
</evidence>
<dbReference type="InterPro" id="IPR007197">
    <property type="entry name" value="rSAM"/>
</dbReference>
<keyword evidence="5" id="KW-0411">Iron-sulfur</keyword>
<evidence type="ECO:0000259" key="7">
    <source>
        <dbReference type="PROSITE" id="PS51918"/>
    </source>
</evidence>
<dbReference type="EMBL" id="MEUF01000002">
    <property type="protein sequence ID" value="OGC36957.1"/>
    <property type="molecule type" value="Genomic_DNA"/>
</dbReference>
<dbReference type="Pfam" id="PF04055">
    <property type="entry name" value="Radical_SAM"/>
    <property type="match status" value="1"/>
</dbReference>
<dbReference type="Pfam" id="PF02310">
    <property type="entry name" value="B12-binding"/>
    <property type="match status" value="1"/>
</dbReference>
<dbReference type="STRING" id="1802583.A2311_04825"/>
<dbReference type="InterPro" id="IPR051198">
    <property type="entry name" value="BchE-like"/>
</dbReference>
<comment type="cofactor">
    <cofactor evidence="1">
        <name>[4Fe-4S] cluster</name>
        <dbReference type="ChEBI" id="CHEBI:49883"/>
    </cofactor>
</comment>
<dbReference type="InterPro" id="IPR006638">
    <property type="entry name" value="Elp3/MiaA/NifB-like_rSAM"/>
</dbReference>
<name>A0A1F4TWB6_UNCSA</name>
<dbReference type="Gene3D" id="3.80.30.20">
    <property type="entry name" value="tm_1862 like domain"/>
    <property type="match status" value="1"/>
</dbReference>
<proteinExistence type="predicted"/>
<dbReference type="SUPFAM" id="SSF102114">
    <property type="entry name" value="Radical SAM enzymes"/>
    <property type="match status" value="1"/>
</dbReference>
<dbReference type="GO" id="GO:0003824">
    <property type="term" value="F:catalytic activity"/>
    <property type="evidence" value="ECO:0007669"/>
    <property type="project" value="InterPro"/>
</dbReference>
<gene>
    <name evidence="8" type="ORF">A2311_04825</name>
</gene>
<dbReference type="AlphaFoldDB" id="A0A1F4TWB6"/>
<dbReference type="Proteomes" id="UP000178951">
    <property type="component" value="Unassembled WGS sequence"/>
</dbReference>
<comment type="caution">
    <text evidence="8">The sequence shown here is derived from an EMBL/GenBank/DDBJ whole genome shotgun (WGS) entry which is preliminary data.</text>
</comment>
<feature type="domain" description="B12-binding" evidence="6">
    <location>
        <begin position="25"/>
        <end position="218"/>
    </location>
</feature>
<evidence type="ECO:0000256" key="4">
    <source>
        <dbReference type="ARBA" id="ARBA00023004"/>
    </source>
</evidence>
<evidence type="ECO:0000259" key="6">
    <source>
        <dbReference type="PROSITE" id="PS51332"/>
    </source>
</evidence>
<feature type="domain" description="Radical SAM core" evidence="7">
    <location>
        <begin position="257"/>
        <end position="478"/>
    </location>
</feature>
<dbReference type="InterPro" id="IPR023404">
    <property type="entry name" value="rSAM_horseshoe"/>
</dbReference>
<accession>A0A1F4TWB6</accession>
<keyword evidence="4" id="KW-0408">Iron</keyword>